<dbReference type="Gene3D" id="1.10.10.60">
    <property type="entry name" value="Homeodomain-like"/>
    <property type="match status" value="1"/>
</dbReference>
<feature type="domain" description="Homeobox" evidence="4">
    <location>
        <begin position="60"/>
        <end position="120"/>
    </location>
</feature>
<evidence type="ECO:0000313" key="5">
    <source>
        <dbReference type="EMBL" id="KAL2776892.1"/>
    </source>
</evidence>
<keyword evidence="6" id="KW-1185">Reference proteome</keyword>
<evidence type="ECO:0000256" key="2">
    <source>
        <dbReference type="RuleBase" id="RU000682"/>
    </source>
</evidence>
<evidence type="ECO:0000313" key="6">
    <source>
        <dbReference type="Proteomes" id="UP001610411"/>
    </source>
</evidence>
<keyword evidence="1 2" id="KW-0238">DNA-binding</keyword>
<feature type="region of interest" description="Disordered" evidence="3">
    <location>
        <begin position="1"/>
        <end position="66"/>
    </location>
</feature>
<feature type="non-terminal residue" evidence="5">
    <location>
        <position position="1"/>
    </location>
</feature>
<protein>
    <submittedName>
        <fullName evidence="5">NANOG neighbor homeobox</fullName>
    </submittedName>
</protein>
<evidence type="ECO:0000256" key="1">
    <source>
        <dbReference type="PROSITE-ProRule" id="PRU00108"/>
    </source>
</evidence>
<reference evidence="5 6" key="1">
    <citation type="journal article" date="2024" name="G3 (Bethesda)">
        <title>A hybrid genome assembly of the endangered aye-aye (Daubentonia madagascariensis).</title>
        <authorList>
            <person name="Versoza C.J."/>
            <person name="Pfeifer S.P."/>
        </authorList>
    </citation>
    <scope>NUCLEOTIDE SEQUENCE [LARGE SCALE GENOMIC DNA]</scope>
    <source>
        <strain evidence="5">6821</strain>
    </source>
</reference>
<dbReference type="SMART" id="SM00389">
    <property type="entry name" value="HOX"/>
    <property type="match status" value="1"/>
</dbReference>
<comment type="subcellular location">
    <subcellularLocation>
        <location evidence="1 2">Nucleus</location>
    </subcellularLocation>
</comment>
<keyword evidence="1 2" id="KW-0371">Homeobox</keyword>
<evidence type="ECO:0000259" key="4">
    <source>
        <dbReference type="PROSITE" id="PS50071"/>
    </source>
</evidence>
<feature type="non-terminal residue" evidence="5">
    <location>
        <position position="132"/>
    </location>
</feature>
<comment type="caution">
    <text evidence="5">The sequence shown here is derived from an EMBL/GenBank/DDBJ whole genome shotgun (WGS) entry which is preliminary data.</text>
</comment>
<organism evidence="5 6">
    <name type="scientific">Daubentonia madagascariensis</name>
    <name type="common">Aye-aye</name>
    <name type="synonym">Sciurus madagascariensis</name>
    <dbReference type="NCBI Taxonomy" id="31869"/>
    <lineage>
        <taxon>Eukaryota</taxon>
        <taxon>Metazoa</taxon>
        <taxon>Chordata</taxon>
        <taxon>Craniata</taxon>
        <taxon>Vertebrata</taxon>
        <taxon>Euteleostomi</taxon>
        <taxon>Mammalia</taxon>
        <taxon>Eutheria</taxon>
        <taxon>Euarchontoglires</taxon>
        <taxon>Primates</taxon>
        <taxon>Strepsirrhini</taxon>
        <taxon>Chiromyiformes</taxon>
        <taxon>Daubentoniidae</taxon>
        <taxon>Daubentonia</taxon>
    </lineage>
</organism>
<dbReference type="GO" id="GO:0005634">
    <property type="term" value="C:nucleus"/>
    <property type="evidence" value="ECO:0007669"/>
    <property type="project" value="UniProtKB-SubCell"/>
</dbReference>
<dbReference type="InterPro" id="IPR001356">
    <property type="entry name" value="HD"/>
</dbReference>
<evidence type="ECO:0000256" key="3">
    <source>
        <dbReference type="SAM" id="MobiDB-lite"/>
    </source>
</evidence>
<sequence>KQPAMPWDQNPEQSSRNYSEDEGKRKQKWREEETGGGEKEEEVEKELEEEQKKENKKENEERYPKKRFVSKSLMDTLWGRFKLNKYLTVQDSLSLSFEFSMTNKQINQWFCKKRKKYNKEMSKRKYNKRHRG</sequence>
<dbReference type="EMBL" id="JBFSEQ010000005">
    <property type="protein sequence ID" value="KAL2776892.1"/>
    <property type="molecule type" value="Genomic_DNA"/>
</dbReference>
<feature type="compositionally biased region" description="Basic and acidic residues" evidence="3">
    <location>
        <begin position="50"/>
        <end position="63"/>
    </location>
</feature>
<dbReference type="PROSITE" id="PS50071">
    <property type="entry name" value="HOMEOBOX_2"/>
    <property type="match status" value="1"/>
</dbReference>
<feature type="compositionally biased region" description="Basic and acidic residues" evidence="3">
    <location>
        <begin position="18"/>
        <end position="38"/>
    </location>
</feature>
<accession>A0ABD2ECS9</accession>
<name>A0ABD2ECS9_DAUMA</name>
<dbReference type="Proteomes" id="UP001610411">
    <property type="component" value="Unassembled WGS sequence"/>
</dbReference>
<gene>
    <name evidence="5" type="ORF">WCI35_014757</name>
</gene>
<keyword evidence="1 2" id="KW-0539">Nucleus</keyword>
<feature type="DNA-binding region" description="Homeobox" evidence="1">
    <location>
        <begin position="62"/>
        <end position="121"/>
    </location>
</feature>
<dbReference type="AlphaFoldDB" id="A0ABD2ECS9"/>
<dbReference type="SUPFAM" id="SSF46689">
    <property type="entry name" value="Homeodomain-like"/>
    <property type="match status" value="1"/>
</dbReference>
<dbReference type="InterPro" id="IPR009057">
    <property type="entry name" value="Homeodomain-like_sf"/>
</dbReference>
<proteinExistence type="predicted"/>
<feature type="compositionally biased region" description="Acidic residues" evidence="3">
    <location>
        <begin position="39"/>
        <end position="49"/>
    </location>
</feature>
<dbReference type="GO" id="GO:0003677">
    <property type="term" value="F:DNA binding"/>
    <property type="evidence" value="ECO:0007669"/>
    <property type="project" value="UniProtKB-UniRule"/>
</dbReference>
<dbReference type="Pfam" id="PF00046">
    <property type="entry name" value="Homeodomain"/>
    <property type="match status" value="1"/>
</dbReference>